<name>A0A239I453_9PSED</name>
<evidence type="ECO:0000313" key="2">
    <source>
        <dbReference type="Proteomes" id="UP000198407"/>
    </source>
</evidence>
<dbReference type="STRING" id="1215104.GCA_000730585_01911"/>
<reference evidence="2" key="1">
    <citation type="submission" date="2017-06" db="EMBL/GenBank/DDBJ databases">
        <authorList>
            <person name="Varghese N."/>
            <person name="Submissions S."/>
        </authorList>
    </citation>
    <scope>NUCLEOTIDE SEQUENCE [LARGE SCALE GENOMIC DNA]</scope>
    <source>
        <strain evidence="2">DSM 22348</strain>
    </source>
</reference>
<organism evidence="1 2">
    <name type="scientific">Pseudomonas japonica</name>
    <dbReference type="NCBI Taxonomy" id="256466"/>
    <lineage>
        <taxon>Bacteria</taxon>
        <taxon>Pseudomonadati</taxon>
        <taxon>Pseudomonadota</taxon>
        <taxon>Gammaproteobacteria</taxon>
        <taxon>Pseudomonadales</taxon>
        <taxon>Pseudomonadaceae</taxon>
        <taxon>Pseudomonas</taxon>
    </lineage>
</organism>
<sequence length="207" mass="22768">MSVTAIISKRIKRMKKGQPFTGAVFLNAGPRGAVDKALSRLVRDGTLERVIRGVYMRPKVSKILGRLAPSPIQVVEAIARARREKLNIHGAEAVRRLGLSTQMQIQPVYYTSGPTRAIRVGEAVVHLQHAPHEYLQHAGTKVGIVLTALLYLGQEEATVVVIARILRALSLEEVKKLQASRKPQWMELALERAGKDIEVAASEIVMG</sequence>
<dbReference type="OrthoDB" id="3181392at2"/>
<protein>
    <submittedName>
        <fullName evidence="1">Transcriptional regulator, AbiEi antitoxin, Type IV TA system</fullName>
    </submittedName>
</protein>
<dbReference type="EMBL" id="FZOL01000017">
    <property type="protein sequence ID" value="SNS88261.1"/>
    <property type="molecule type" value="Genomic_DNA"/>
</dbReference>
<accession>A0A239I453</accession>
<dbReference type="Pfam" id="PF19570">
    <property type="entry name" value="DUF6088"/>
    <property type="match status" value="1"/>
</dbReference>
<dbReference type="Proteomes" id="UP000198407">
    <property type="component" value="Unassembled WGS sequence"/>
</dbReference>
<proteinExistence type="predicted"/>
<evidence type="ECO:0000313" key="1">
    <source>
        <dbReference type="EMBL" id="SNS88261.1"/>
    </source>
</evidence>
<keyword evidence="2" id="KW-1185">Reference proteome</keyword>
<dbReference type="RefSeq" id="WP_042126854.1">
    <property type="nucleotide sequence ID" value="NZ_FZOL01000017.1"/>
</dbReference>
<gene>
    <name evidence="1" type="ORF">SAMN05444352_117103</name>
</gene>
<dbReference type="InterPro" id="IPR045738">
    <property type="entry name" value="DUF6088"/>
</dbReference>
<dbReference type="AlphaFoldDB" id="A0A239I453"/>